<proteinExistence type="predicted"/>
<dbReference type="EMBL" id="JADILV010000062">
    <property type="protein sequence ID" value="MBO8484255.1"/>
    <property type="molecule type" value="Genomic_DNA"/>
</dbReference>
<gene>
    <name evidence="3" type="ORF">IAB75_09110</name>
</gene>
<protein>
    <submittedName>
        <fullName evidence="3">PorT family protein</fullName>
    </submittedName>
</protein>
<feature type="chain" id="PRO_5036768526" evidence="1">
    <location>
        <begin position="25"/>
        <end position="223"/>
    </location>
</feature>
<dbReference type="InterPro" id="IPR025665">
    <property type="entry name" value="Beta-barrel_OMP_2"/>
</dbReference>
<name>A0A940IJ43_9BACT</name>
<dbReference type="Pfam" id="PF13568">
    <property type="entry name" value="OMP_b-brl_2"/>
    <property type="match status" value="1"/>
</dbReference>
<reference evidence="3" key="1">
    <citation type="submission" date="2020-10" db="EMBL/GenBank/DDBJ databases">
        <authorList>
            <person name="Gilroy R."/>
        </authorList>
    </citation>
    <scope>NUCLEOTIDE SEQUENCE</scope>
    <source>
        <strain evidence="3">G3-8215</strain>
    </source>
</reference>
<evidence type="ECO:0000256" key="1">
    <source>
        <dbReference type="SAM" id="SignalP"/>
    </source>
</evidence>
<accession>A0A940IJ43</accession>
<sequence length="223" mass="24626">MKKLSIFLVSLAAVILLSGGQAFAQGRFGVIGGMTFSNAEQQSLNRSTMNKYHVGVTFQLKLPLGFSIQPALQYHVKGAKLGNVIPGLEENNTCDLTVGYLELPVSLQWGPDLLLFRPFLDVTPYIGCGLNNRMDAYIDGILPSVQVKNEWSELNRFEYGLGVGVGIEVWKFQVIGRYNWNFGSLYARDDASEPDTYLVGMMRNAFSNGHNLGGFTLSLSLLF</sequence>
<comment type="caution">
    <text evidence="3">The sequence shown here is derived from an EMBL/GenBank/DDBJ whole genome shotgun (WGS) entry which is preliminary data.</text>
</comment>
<dbReference type="AlphaFoldDB" id="A0A940IJ43"/>
<feature type="signal peptide" evidence="1">
    <location>
        <begin position="1"/>
        <end position="24"/>
    </location>
</feature>
<reference evidence="3" key="2">
    <citation type="journal article" date="2021" name="PeerJ">
        <title>Extensive microbial diversity within the chicken gut microbiome revealed by metagenomics and culture.</title>
        <authorList>
            <person name="Gilroy R."/>
            <person name="Ravi A."/>
            <person name="Getino M."/>
            <person name="Pursley I."/>
            <person name="Horton D.L."/>
            <person name="Alikhan N.F."/>
            <person name="Baker D."/>
            <person name="Gharbi K."/>
            <person name="Hall N."/>
            <person name="Watson M."/>
            <person name="Adriaenssens E.M."/>
            <person name="Foster-Nyarko E."/>
            <person name="Jarju S."/>
            <person name="Secka A."/>
            <person name="Antonio M."/>
            <person name="Oren A."/>
            <person name="Chaudhuri R.R."/>
            <person name="La Ragione R."/>
            <person name="Hildebrand F."/>
            <person name="Pallen M.J."/>
        </authorList>
    </citation>
    <scope>NUCLEOTIDE SEQUENCE</scope>
    <source>
        <strain evidence="3">G3-8215</strain>
    </source>
</reference>
<dbReference type="Proteomes" id="UP000725002">
    <property type="component" value="Unassembled WGS sequence"/>
</dbReference>
<keyword evidence="1" id="KW-0732">Signal</keyword>
<organism evidence="3 4">
    <name type="scientific">Candidatus Cryptobacteroides avicola</name>
    <dbReference type="NCBI Taxonomy" id="2840757"/>
    <lineage>
        <taxon>Bacteria</taxon>
        <taxon>Pseudomonadati</taxon>
        <taxon>Bacteroidota</taxon>
        <taxon>Bacteroidia</taxon>
        <taxon>Bacteroidales</taxon>
        <taxon>Candidatus Cryptobacteroides</taxon>
    </lineage>
</organism>
<evidence type="ECO:0000259" key="2">
    <source>
        <dbReference type="Pfam" id="PF13568"/>
    </source>
</evidence>
<feature type="domain" description="Outer membrane protein beta-barrel" evidence="2">
    <location>
        <begin position="24"/>
        <end position="185"/>
    </location>
</feature>
<evidence type="ECO:0000313" key="4">
    <source>
        <dbReference type="Proteomes" id="UP000725002"/>
    </source>
</evidence>
<evidence type="ECO:0000313" key="3">
    <source>
        <dbReference type="EMBL" id="MBO8484255.1"/>
    </source>
</evidence>